<dbReference type="AlphaFoldDB" id="A0A814RG02"/>
<feature type="region of interest" description="Disordered" evidence="1">
    <location>
        <begin position="403"/>
        <end position="434"/>
    </location>
</feature>
<feature type="compositionally biased region" description="Polar residues" evidence="1">
    <location>
        <begin position="264"/>
        <end position="282"/>
    </location>
</feature>
<dbReference type="OrthoDB" id="10037801at2759"/>
<gene>
    <name evidence="3" type="ORF">EDS130_LOCUS21620</name>
    <name evidence="2" type="ORF">XAT740_LOCUS18729</name>
</gene>
<name>A0A814RG02_ADIRI</name>
<dbReference type="EMBL" id="CAJNOJ010000110">
    <property type="protein sequence ID" value="CAF1131816.1"/>
    <property type="molecule type" value="Genomic_DNA"/>
</dbReference>
<organism evidence="3 5">
    <name type="scientific">Adineta ricciae</name>
    <name type="common">Rotifer</name>
    <dbReference type="NCBI Taxonomy" id="249248"/>
    <lineage>
        <taxon>Eukaryota</taxon>
        <taxon>Metazoa</taxon>
        <taxon>Spiralia</taxon>
        <taxon>Gnathifera</taxon>
        <taxon>Rotifera</taxon>
        <taxon>Eurotatoria</taxon>
        <taxon>Bdelloidea</taxon>
        <taxon>Adinetida</taxon>
        <taxon>Adinetidae</taxon>
        <taxon>Adineta</taxon>
    </lineage>
</organism>
<evidence type="ECO:0000256" key="1">
    <source>
        <dbReference type="SAM" id="MobiDB-lite"/>
    </source>
</evidence>
<keyword evidence="4" id="KW-1185">Reference proteome</keyword>
<evidence type="ECO:0000313" key="4">
    <source>
        <dbReference type="Proteomes" id="UP000663828"/>
    </source>
</evidence>
<protein>
    <submittedName>
        <fullName evidence="3">Uncharacterized protein</fullName>
    </submittedName>
</protein>
<evidence type="ECO:0000313" key="5">
    <source>
        <dbReference type="Proteomes" id="UP000663852"/>
    </source>
</evidence>
<dbReference type="Proteomes" id="UP000663828">
    <property type="component" value="Unassembled WGS sequence"/>
</dbReference>
<evidence type="ECO:0000313" key="3">
    <source>
        <dbReference type="EMBL" id="CAF1131816.1"/>
    </source>
</evidence>
<sequence length="434" mass="49296">MASSILAIPTYYHKPTPSIRKSKLETAKVRSEDELLKFFLHGSYDVQRGNVHIAQVEPNSDKTICIKEESKTISTTTVTDDVKSKSRCMFEETYMINISVKQPDAAQLGKQIDVRIEKTPSDPQIANEKVDADEVSSIFDEDEHEEVESVLFNEINTPARETPSTNLTLADMINKSLTTIPTRSAENVNKTKNWYVEKQDESKVRKSSEDIPGTKVVEKVIKTPPPGLMPSVIRPTGLMTNISEDKKLFEYLDYLDTKEESKQTVKPSNISTTAKSQKSDSPVQKHPSKPIQQQQQQQEPIPIIDLEQLCRSLNVNDLKDELIRKKIYELKVLIDERHKKQKLHMPIAAPRKDNLPVLIAMPPAVQQRRKTTVVQPVSLIKSETVDLQVPYDSTYHDIIANYNNKHASSPPTHKQQHTRQQVSAANSNRKYQHT</sequence>
<dbReference type="EMBL" id="CAJNOR010001258">
    <property type="protein sequence ID" value="CAF1108328.1"/>
    <property type="molecule type" value="Genomic_DNA"/>
</dbReference>
<accession>A0A814RG02</accession>
<reference evidence="3" key="1">
    <citation type="submission" date="2021-02" db="EMBL/GenBank/DDBJ databases">
        <authorList>
            <person name="Nowell W R."/>
        </authorList>
    </citation>
    <scope>NUCLEOTIDE SEQUENCE</scope>
</reference>
<feature type="region of interest" description="Disordered" evidence="1">
    <location>
        <begin position="260"/>
        <end position="298"/>
    </location>
</feature>
<proteinExistence type="predicted"/>
<dbReference type="Proteomes" id="UP000663852">
    <property type="component" value="Unassembled WGS sequence"/>
</dbReference>
<evidence type="ECO:0000313" key="2">
    <source>
        <dbReference type="EMBL" id="CAF1108328.1"/>
    </source>
</evidence>
<comment type="caution">
    <text evidence="3">The sequence shown here is derived from an EMBL/GenBank/DDBJ whole genome shotgun (WGS) entry which is preliminary data.</text>
</comment>